<sequence>MFQQFLSFRDQFAPSISNAKFKTSNSLEAPVWPDASADVLRSDSFLHRLALNQLVTVRWTLDEDLEAYREKSIPAIGVSWRKLCESGVQQGIRKIQRSGLAVSNLSWVGGFTGQHGYGLRETILEARRAIRVAAQLRAESVTVITGAQNRHIDSHACRLVTQSMRELAELAAIYNVKLALQPMHAIYAQNWTFLQSLDDALEMLDRIDHPSVGLALGTYHLGEEDKVIERVRDIIDRIVIVQLADRRCSPKNENDQCLPGEGVLPIRALVASLEAHGYDGWYQTEVWSQDLWKLDHHDLIDRCRTAHLRCMP</sequence>
<accession>A0A5C5WPP0</accession>
<gene>
    <name evidence="2" type="ORF">KOR42_30930</name>
</gene>
<reference evidence="2 3" key="1">
    <citation type="submission" date="2019-02" db="EMBL/GenBank/DDBJ databases">
        <title>Deep-cultivation of Planctomycetes and their phenomic and genomic characterization uncovers novel biology.</title>
        <authorList>
            <person name="Wiegand S."/>
            <person name="Jogler M."/>
            <person name="Boedeker C."/>
            <person name="Pinto D."/>
            <person name="Vollmers J."/>
            <person name="Rivas-Marin E."/>
            <person name="Kohn T."/>
            <person name="Peeters S.H."/>
            <person name="Heuer A."/>
            <person name="Rast P."/>
            <person name="Oberbeckmann S."/>
            <person name="Bunk B."/>
            <person name="Jeske O."/>
            <person name="Meyerdierks A."/>
            <person name="Storesund J.E."/>
            <person name="Kallscheuer N."/>
            <person name="Luecker S."/>
            <person name="Lage O.M."/>
            <person name="Pohl T."/>
            <person name="Merkel B.J."/>
            <person name="Hornburger P."/>
            <person name="Mueller R.-W."/>
            <person name="Bruemmer F."/>
            <person name="Labrenz M."/>
            <person name="Spormann A.M."/>
            <person name="Op Den Camp H."/>
            <person name="Overmann J."/>
            <person name="Amann R."/>
            <person name="Jetten M.S.M."/>
            <person name="Mascher T."/>
            <person name="Medema M.H."/>
            <person name="Devos D.P."/>
            <person name="Kaster A.-K."/>
            <person name="Ovreas L."/>
            <person name="Rohde M."/>
            <person name="Galperin M.Y."/>
            <person name="Jogler C."/>
        </authorList>
    </citation>
    <scope>NUCLEOTIDE SEQUENCE [LARGE SCALE GENOMIC DNA]</scope>
    <source>
        <strain evidence="2 3">KOR42</strain>
    </source>
</reference>
<organism evidence="2 3">
    <name type="scientific">Thalassoglobus neptunius</name>
    <dbReference type="NCBI Taxonomy" id="1938619"/>
    <lineage>
        <taxon>Bacteria</taxon>
        <taxon>Pseudomonadati</taxon>
        <taxon>Planctomycetota</taxon>
        <taxon>Planctomycetia</taxon>
        <taxon>Planctomycetales</taxon>
        <taxon>Planctomycetaceae</taxon>
        <taxon>Thalassoglobus</taxon>
    </lineage>
</organism>
<dbReference type="Pfam" id="PF01261">
    <property type="entry name" value="AP_endonuc_2"/>
    <property type="match status" value="1"/>
</dbReference>
<dbReference type="GO" id="GO:0016853">
    <property type="term" value="F:isomerase activity"/>
    <property type="evidence" value="ECO:0007669"/>
    <property type="project" value="UniProtKB-KW"/>
</dbReference>
<keyword evidence="3" id="KW-1185">Reference proteome</keyword>
<dbReference type="InterPro" id="IPR013022">
    <property type="entry name" value="Xyl_isomerase-like_TIM-brl"/>
</dbReference>
<feature type="domain" description="Xylose isomerase-like TIM barrel" evidence="1">
    <location>
        <begin position="90"/>
        <end position="290"/>
    </location>
</feature>
<dbReference type="InterPro" id="IPR036237">
    <property type="entry name" value="Xyl_isomerase-like_sf"/>
</dbReference>
<dbReference type="Proteomes" id="UP000317243">
    <property type="component" value="Unassembled WGS sequence"/>
</dbReference>
<evidence type="ECO:0000313" key="3">
    <source>
        <dbReference type="Proteomes" id="UP000317243"/>
    </source>
</evidence>
<name>A0A5C5WPP0_9PLAN</name>
<proteinExistence type="predicted"/>
<evidence type="ECO:0000313" key="2">
    <source>
        <dbReference type="EMBL" id="TWT52225.1"/>
    </source>
</evidence>
<comment type="caution">
    <text evidence="2">The sequence shown here is derived from an EMBL/GenBank/DDBJ whole genome shotgun (WGS) entry which is preliminary data.</text>
</comment>
<keyword evidence="2" id="KW-0413">Isomerase</keyword>
<dbReference type="PANTHER" id="PTHR12110:SF52">
    <property type="entry name" value="XYLOSE ISOMERASE"/>
    <property type="match status" value="1"/>
</dbReference>
<dbReference type="PANTHER" id="PTHR12110">
    <property type="entry name" value="HYDROXYPYRUVATE ISOMERASE"/>
    <property type="match status" value="1"/>
</dbReference>
<dbReference type="AlphaFoldDB" id="A0A5C5WPP0"/>
<dbReference type="Gene3D" id="3.20.20.150">
    <property type="entry name" value="Divalent-metal-dependent TIM barrel enzymes"/>
    <property type="match status" value="1"/>
</dbReference>
<dbReference type="InterPro" id="IPR050312">
    <property type="entry name" value="IolE/XylAMocC-like"/>
</dbReference>
<protein>
    <submittedName>
        <fullName evidence="2">Xylose isomerase-like TIM barrel</fullName>
    </submittedName>
</protein>
<dbReference type="SUPFAM" id="SSF51658">
    <property type="entry name" value="Xylose isomerase-like"/>
    <property type="match status" value="1"/>
</dbReference>
<evidence type="ECO:0000259" key="1">
    <source>
        <dbReference type="Pfam" id="PF01261"/>
    </source>
</evidence>
<dbReference type="EMBL" id="SIHI01000007">
    <property type="protein sequence ID" value="TWT52225.1"/>
    <property type="molecule type" value="Genomic_DNA"/>
</dbReference>